<dbReference type="Pfam" id="PF02365">
    <property type="entry name" value="NAM"/>
    <property type="match status" value="1"/>
</dbReference>
<accession>A0ABR2S215</accession>
<organism evidence="6 7">
    <name type="scientific">Hibiscus sabdariffa</name>
    <name type="common">roselle</name>
    <dbReference type="NCBI Taxonomy" id="183260"/>
    <lineage>
        <taxon>Eukaryota</taxon>
        <taxon>Viridiplantae</taxon>
        <taxon>Streptophyta</taxon>
        <taxon>Embryophyta</taxon>
        <taxon>Tracheophyta</taxon>
        <taxon>Spermatophyta</taxon>
        <taxon>Magnoliopsida</taxon>
        <taxon>eudicotyledons</taxon>
        <taxon>Gunneridae</taxon>
        <taxon>Pentapetalae</taxon>
        <taxon>rosids</taxon>
        <taxon>malvids</taxon>
        <taxon>Malvales</taxon>
        <taxon>Malvaceae</taxon>
        <taxon>Malvoideae</taxon>
        <taxon>Hibiscus</taxon>
    </lineage>
</organism>
<dbReference type="InterPro" id="IPR003441">
    <property type="entry name" value="NAC-dom"/>
</dbReference>
<evidence type="ECO:0000256" key="3">
    <source>
        <dbReference type="ARBA" id="ARBA00023163"/>
    </source>
</evidence>
<keyword evidence="4" id="KW-0539">Nucleus</keyword>
<comment type="caution">
    <text evidence="6">The sequence shown here is derived from an EMBL/GenBank/DDBJ whole genome shotgun (WGS) entry which is preliminary data.</text>
</comment>
<evidence type="ECO:0000256" key="4">
    <source>
        <dbReference type="ARBA" id="ARBA00023242"/>
    </source>
</evidence>
<proteinExistence type="predicted"/>
<dbReference type="PANTHER" id="PTHR31719:SF209">
    <property type="entry name" value="NAC DOMAIN-CONTAINING PROTEIN 68-LIKE"/>
    <property type="match status" value="1"/>
</dbReference>
<keyword evidence="7" id="KW-1185">Reference proteome</keyword>
<evidence type="ECO:0000259" key="5">
    <source>
        <dbReference type="PROSITE" id="PS51005"/>
    </source>
</evidence>
<dbReference type="Gene3D" id="2.170.150.80">
    <property type="entry name" value="NAC domain"/>
    <property type="match status" value="1"/>
</dbReference>
<name>A0ABR2S215_9ROSI</name>
<feature type="domain" description="NAC" evidence="5">
    <location>
        <begin position="11"/>
        <end position="168"/>
    </location>
</feature>
<dbReference type="Proteomes" id="UP001396334">
    <property type="component" value="Unassembled WGS sequence"/>
</dbReference>
<sequence length="335" mass="38739">MEMEGGFVSSLPAGYRFKPRDEELVDFYLKRKIYNKPLPPNIFRDVDLYNYDPYVLTEMSDNASSNGVVTEWYFFTKRNRRHPNDKRPVRSAGDGYWKATGVTKPVLSKVEEIGLKRSLVLFRGKSPKGEKTDWLMHEYLLTKAPPPQRLSNQNMQLDDWVLCRVYTKKEQRLKHGTAIQGSCNKIQDEVEVQALENEILSLVQYQEEVVVQVPPLQPQFPDVNQIQPQQRQPFSGISAPLQYQGPDAMSIPQQQQVPLQLQFSGVDESQLPQQRQFSEIPLLDQYQELDADVFNMLIPQQQQFSDVNQSQPLQQQQFPESEISPLDQFLLSLGF</sequence>
<evidence type="ECO:0000256" key="2">
    <source>
        <dbReference type="ARBA" id="ARBA00023125"/>
    </source>
</evidence>
<dbReference type="PANTHER" id="PTHR31719">
    <property type="entry name" value="NAC TRANSCRIPTION FACTOR 56"/>
    <property type="match status" value="1"/>
</dbReference>
<dbReference type="SUPFAM" id="SSF101941">
    <property type="entry name" value="NAC domain"/>
    <property type="match status" value="1"/>
</dbReference>
<protein>
    <recommendedName>
        <fullName evidence="5">NAC domain-containing protein</fullName>
    </recommendedName>
</protein>
<evidence type="ECO:0000313" key="7">
    <source>
        <dbReference type="Proteomes" id="UP001396334"/>
    </source>
</evidence>
<dbReference type="PROSITE" id="PS51005">
    <property type="entry name" value="NAC"/>
    <property type="match status" value="1"/>
</dbReference>
<reference evidence="6 7" key="1">
    <citation type="journal article" date="2024" name="G3 (Bethesda)">
        <title>Genome assembly of Hibiscus sabdariffa L. provides insights into metabolisms of medicinal natural products.</title>
        <authorList>
            <person name="Kim T."/>
        </authorList>
    </citation>
    <scope>NUCLEOTIDE SEQUENCE [LARGE SCALE GENOMIC DNA]</scope>
    <source>
        <strain evidence="6">TK-2024</strain>
        <tissue evidence="6">Old leaves</tissue>
    </source>
</reference>
<keyword evidence="1" id="KW-0805">Transcription regulation</keyword>
<keyword evidence="2" id="KW-0238">DNA-binding</keyword>
<evidence type="ECO:0000313" key="6">
    <source>
        <dbReference type="EMBL" id="KAK9019306.1"/>
    </source>
</evidence>
<dbReference type="InterPro" id="IPR036093">
    <property type="entry name" value="NAC_dom_sf"/>
</dbReference>
<keyword evidence="3" id="KW-0804">Transcription</keyword>
<evidence type="ECO:0000256" key="1">
    <source>
        <dbReference type="ARBA" id="ARBA00023015"/>
    </source>
</evidence>
<dbReference type="EMBL" id="JBBPBN010000017">
    <property type="protein sequence ID" value="KAK9019306.1"/>
    <property type="molecule type" value="Genomic_DNA"/>
</dbReference>
<gene>
    <name evidence="6" type="ORF">V6N11_053832</name>
</gene>